<evidence type="ECO:0000256" key="2">
    <source>
        <dbReference type="ARBA" id="ARBA00022475"/>
    </source>
</evidence>
<keyword evidence="2" id="KW-1003">Cell membrane</keyword>
<dbReference type="PANTHER" id="PTHR30625:SF11">
    <property type="entry name" value="MOTA_TOLQ_EXBB PROTON CHANNEL DOMAIN-CONTAINING PROTEIN"/>
    <property type="match status" value="1"/>
</dbReference>
<evidence type="ECO:0000256" key="4">
    <source>
        <dbReference type="ARBA" id="ARBA00022989"/>
    </source>
</evidence>
<feature type="transmembrane region" description="Helical" evidence="7">
    <location>
        <begin position="12"/>
        <end position="36"/>
    </location>
</feature>
<reference evidence="9 10" key="1">
    <citation type="journal article" date="2016" name="Front. Microbiol.">
        <title>Fuerstia marisgermanicae gen. nov., sp. nov., an Unusual Member of the Phylum Planctomycetes from the German Wadden Sea.</title>
        <authorList>
            <person name="Kohn T."/>
            <person name="Heuer A."/>
            <person name="Jogler M."/>
            <person name="Vollmers J."/>
            <person name="Boedeker C."/>
            <person name="Bunk B."/>
            <person name="Rast P."/>
            <person name="Borchert D."/>
            <person name="Glockner I."/>
            <person name="Freese H.M."/>
            <person name="Klenk H.P."/>
            <person name="Overmann J."/>
            <person name="Kaster A.K."/>
            <person name="Rohde M."/>
            <person name="Wiegand S."/>
            <person name="Jogler C."/>
        </authorList>
    </citation>
    <scope>NUCLEOTIDE SEQUENCE [LARGE SCALE GENOMIC DNA]</scope>
    <source>
        <strain evidence="9 10">NH11</strain>
    </source>
</reference>
<feature type="transmembrane region" description="Helical" evidence="7">
    <location>
        <begin position="48"/>
        <end position="64"/>
    </location>
</feature>
<dbReference type="STRING" id="1891926.Fuma_04324"/>
<keyword evidence="5 7" id="KW-0472">Membrane</keyword>
<evidence type="ECO:0000313" key="10">
    <source>
        <dbReference type="Proteomes" id="UP000187735"/>
    </source>
</evidence>
<dbReference type="Proteomes" id="UP000187735">
    <property type="component" value="Chromosome"/>
</dbReference>
<organism evidence="9 10">
    <name type="scientific">Fuerstiella marisgermanici</name>
    <dbReference type="NCBI Taxonomy" id="1891926"/>
    <lineage>
        <taxon>Bacteria</taxon>
        <taxon>Pseudomonadati</taxon>
        <taxon>Planctomycetota</taxon>
        <taxon>Planctomycetia</taxon>
        <taxon>Planctomycetales</taxon>
        <taxon>Planctomycetaceae</taxon>
        <taxon>Fuerstiella</taxon>
    </lineage>
</organism>
<evidence type="ECO:0000256" key="7">
    <source>
        <dbReference type="SAM" id="Phobius"/>
    </source>
</evidence>
<dbReference type="GO" id="GO:0017038">
    <property type="term" value="P:protein import"/>
    <property type="evidence" value="ECO:0007669"/>
    <property type="project" value="TreeGrafter"/>
</dbReference>
<comment type="subcellular location">
    <subcellularLocation>
        <location evidence="1">Cell membrane</location>
        <topology evidence="1">Multi-pass membrane protein</topology>
    </subcellularLocation>
    <subcellularLocation>
        <location evidence="6">Membrane</location>
        <topology evidence="6">Multi-pass membrane protein</topology>
    </subcellularLocation>
</comment>
<comment type="similarity">
    <text evidence="6">Belongs to the exbB/tolQ family.</text>
</comment>
<gene>
    <name evidence="9" type="ORF">Fuma_04324</name>
</gene>
<dbReference type="EMBL" id="CP017641">
    <property type="protein sequence ID" value="APZ94685.1"/>
    <property type="molecule type" value="Genomic_DNA"/>
</dbReference>
<sequence length="431" mass="47331">MRSRQLSSTSTLRTALLAAAGTATLYAVGPIVPGIADFVQRYFCSHPLEYISTAMFFTGMAILAQKYRSQRAERSTLLEAVQMADNDWDSLPTSEDREDALASWCEQQDTRAHGTQAFRRIQDTLHYLKGSRREGLEEHLRYLAELASDRLHQTFATIRTITWAIPILGFLGTVIGITMAIANVTPEQLDSSLGEVTGGLAVAFDTTALALGMSIVLVFASFVVERSEQRILSDVEQFGIETLLPWFSAEKNSPAGISGADDLAGQLNLFQPDVWAEQLATLRTTWSDILEQHAEDLGEAIDSEMQQTLKLHRDTSTDARDAYTAALQQSADTVVAQVDRLLTTFEHRMNSWQDALCTSTQAAVQQSESLHQLGATLLKMTESEERLAALQQQLNDNLQALQAADTMEQTANSLAAAVHVLTAKTSMRSAA</sequence>
<dbReference type="InterPro" id="IPR050790">
    <property type="entry name" value="ExbB/TolQ_transport"/>
</dbReference>
<feature type="transmembrane region" description="Helical" evidence="7">
    <location>
        <begin position="202"/>
        <end position="224"/>
    </location>
</feature>
<evidence type="ECO:0000313" key="9">
    <source>
        <dbReference type="EMBL" id="APZ94685.1"/>
    </source>
</evidence>
<evidence type="ECO:0000256" key="5">
    <source>
        <dbReference type="ARBA" id="ARBA00023136"/>
    </source>
</evidence>
<evidence type="ECO:0000256" key="3">
    <source>
        <dbReference type="ARBA" id="ARBA00022692"/>
    </source>
</evidence>
<dbReference type="KEGG" id="fmr:Fuma_04324"/>
<keyword evidence="6" id="KW-0813">Transport</keyword>
<keyword evidence="3 7" id="KW-0812">Transmembrane</keyword>
<proteinExistence type="inferred from homology"/>
<feature type="transmembrane region" description="Helical" evidence="7">
    <location>
        <begin position="160"/>
        <end position="182"/>
    </location>
</feature>
<evidence type="ECO:0000256" key="6">
    <source>
        <dbReference type="RuleBase" id="RU004057"/>
    </source>
</evidence>
<dbReference type="PANTHER" id="PTHR30625">
    <property type="entry name" value="PROTEIN TOLQ"/>
    <property type="match status" value="1"/>
</dbReference>
<protein>
    <recommendedName>
        <fullName evidence="8">MotA/TolQ/ExbB proton channel domain-containing protein</fullName>
    </recommendedName>
</protein>
<keyword evidence="6" id="KW-0653">Protein transport</keyword>
<accession>A0A1P8WKW2</accession>
<dbReference type="AlphaFoldDB" id="A0A1P8WKW2"/>
<dbReference type="InterPro" id="IPR002898">
    <property type="entry name" value="MotA_ExbB_proton_chnl"/>
</dbReference>
<evidence type="ECO:0000256" key="1">
    <source>
        <dbReference type="ARBA" id="ARBA00004651"/>
    </source>
</evidence>
<keyword evidence="10" id="KW-1185">Reference proteome</keyword>
<feature type="domain" description="MotA/TolQ/ExbB proton channel" evidence="8">
    <location>
        <begin position="124"/>
        <end position="236"/>
    </location>
</feature>
<keyword evidence="4 7" id="KW-1133">Transmembrane helix</keyword>
<dbReference type="GO" id="GO:0005886">
    <property type="term" value="C:plasma membrane"/>
    <property type="evidence" value="ECO:0007669"/>
    <property type="project" value="UniProtKB-SubCell"/>
</dbReference>
<dbReference type="Pfam" id="PF01618">
    <property type="entry name" value="MotA_ExbB"/>
    <property type="match status" value="1"/>
</dbReference>
<name>A0A1P8WKW2_9PLAN</name>
<evidence type="ECO:0000259" key="8">
    <source>
        <dbReference type="Pfam" id="PF01618"/>
    </source>
</evidence>